<dbReference type="CDD" id="cd02000">
    <property type="entry name" value="TPP_E1_PDC_ADC_BCADC"/>
    <property type="match status" value="1"/>
</dbReference>
<keyword evidence="3" id="KW-0786">Thiamine pyrophosphate</keyword>
<gene>
    <name evidence="5" type="ORF">COS11_03550</name>
</gene>
<proteinExistence type="predicted"/>
<dbReference type="EMBL" id="PETL01000174">
    <property type="protein sequence ID" value="PIV64175.1"/>
    <property type="molecule type" value="Genomic_DNA"/>
</dbReference>
<protein>
    <submittedName>
        <fullName evidence="5">Pyruvate dehydrogenase (Acetyl-transferring) E1 component subunit alpha</fullName>
    </submittedName>
</protein>
<organism evidence="5 6">
    <name type="scientific">bacterium (Candidatus Ratteibacteria) CG01_land_8_20_14_3_00_40_19</name>
    <dbReference type="NCBI Taxonomy" id="2014290"/>
    <lineage>
        <taxon>Bacteria</taxon>
        <taxon>Candidatus Ratteibacteria</taxon>
    </lineage>
</organism>
<reference evidence="6" key="1">
    <citation type="submission" date="2017-09" db="EMBL/GenBank/DDBJ databases">
        <title>Depth-based differentiation of microbial function through sediment-hosted aquifers and enrichment of novel symbionts in the deep terrestrial subsurface.</title>
        <authorList>
            <person name="Probst A.J."/>
            <person name="Ladd B."/>
            <person name="Jarett J.K."/>
            <person name="Geller-Mcgrath D.E."/>
            <person name="Sieber C.M.K."/>
            <person name="Emerson J.B."/>
            <person name="Anantharaman K."/>
            <person name="Thomas B.C."/>
            <person name="Malmstrom R."/>
            <person name="Stieglmeier M."/>
            <person name="Klingl A."/>
            <person name="Woyke T."/>
            <person name="Ryan C.M."/>
            <person name="Banfield J.F."/>
        </authorList>
    </citation>
    <scope>NUCLEOTIDE SEQUENCE [LARGE SCALE GENOMIC DNA]</scope>
</reference>
<dbReference type="Proteomes" id="UP000228886">
    <property type="component" value="Unassembled WGS sequence"/>
</dbReference>
<dbReference type="Pfam" id="PF00676">
    <property type="entry name" value="E1_dh"/>
    <property type="match status" value="1"/>
</dbReference>
<evidence type="ECO:0000256" key="2">
    <source>
        <dbReference type="ARBA" id="ARBA00023002"/>
    </source>
</evidence>
<dbReference type="InterPro" id="IPR001017">
    <property type="entry name" value="DH_E1"/>
</dbReference>
<dbReference type="Gene3D" id="3.40.50.970">
    <property type="match status" value="1"/>
</dbReference>
<evidence type="ECO:0000313" key="6">
    <source>
        <dbReference type="Proteomes" id="UP000228886"/>
    </source>
</evidence>
<evidence type="ECO:0000313" key="5">
    <source>
        <dbReference type="EMBL" id="PIV64175.1"/>
    </source>
</evidence>
<accession>A0A2M7E8Z8</accession>
<evidence type="ECO:0000256" key="3">
    <source>
        <dbReference type="ARBA" id="ARBA00023052"/>
    </source>
</evidence>
<comment type="cofactor">
    <cofactor evidence="1">
        <name>thiamine diphosphate</name>
        <dbReference type="ChEBI" id="CHEBI:58937"/>
    </cofactor>
</comment>
<dbReference type="AlphaFoldDB" id="A0A2M7E8Z8"/>
<keyword evidence="5" id="KW-0670">Pyruvate</keyword>
<dbReference type="SUPFAM" id="SSF52518">
    <property type="entry name" value="Thiamin diphosphate-binding fold (THDP-binding)"/>
    <property type="match status" value="1"/>
</dbReference>
<feature type="domain" description="Dehydrogenase E1 component" evidence="4">
    <location>
        <begin position="13"/>
        <end position="311"/>
    </location>
</feature>
<dbReference type="GO" id="GO:0006086">
    <property type="term" value="P:pyruvate decarboxylation to acetyl-CoA"/>
    <property type="evidence" value="ECO:0007669"/>
    <property type="project" value="TreeGrafter"/>
</dbReference>
<dbReference type="InterPro" id="IPR050642">
    <property type="entry name" value="PDH_E1_Alpha_Subunit"/>
</dbReference>
<comment type="caution">
    <text evidence="5">The sequence shown here is derived from an EMBL/GenBank/DDBJ whole genome shotgun (WGS) entry which is preliminary data.</text>
</comment>
<dbReference type="PANTHER" id="PTHR11516:SF60">
    <property type="entry name" value="PYRUVATE DEHYDROGENASE E1 COMPONENT SUBUNIT ALPHA"/>
    <property type="match status" value="1"/>
</dbReference>
<name>A0A2M7E8Z8_9BACT</name>
<keyword evidence="2" id="KW-0560">Oxidoreductase</keyword>
<sequence length="319" mass="35111">MEIKKEEAVFLLKKMMQIRQFEDKIWELLSKNIAQGGSHLYAGEEAVAVGAISVLNPDDYITSTHRGHGHAIAKAGKLPELMAEILGKATGVCKGKGGSLHLADLSQGNLGANGVVGGSLGIATGAGLSIKLRGTKQLVVCFFGDGATNQGIFHESLNMAAKWSLPVVYLCENNLYGMSVSVKRASAVEDLTKKALAYDMPSENIDGMDILAVRKTVRKWVDFARDGKGPSFIVCDSYRYYGHSRSDAKVYRTREEEKFWKGRDPIILFGKKLIEENILQEEEIKGLESEVFDEIEQATKFAMESPLPKPEALYEDLYV</sequence>
<dbReference type="GO" id="GO:0004739">
    <property type="term" value="F:pyruvate dehydrogenase (acetyl-transferring) activity"/>
    <property type="evidence" value="ECO:0007669"/>
    <property type="project" value="TreeGrafter"/>
</dbReference>
<evidence type="ECO:0000256" key="1">
    <source>
        <dbReference type="ARBA" id="ARBA00001964"/>
    </source>
</evidence>
<dbReference type="PANTHER" id="PTHR11516">
    <property type="entry name" value="PYRUVATE DEHYDROGENASE E1 COMPONENT, ALPHA SUBUNIT BACTERIAL AND ORGANELLAR"/>
    <property type="match status" value="1"/>
</dbReference>
<dbReference type="InterPro" id="IPR029061">
    <property type="entry name" value="THDP-binding"/>
</dbReference>
<evidence type="ECO:0000259" key="4">
    <source>
        <dbReference type="Pfam" id="PF00676"/>
    </source>
</evidence>